<dbReference type="EMBL" id="MCOG01000084">
    <property type="protein sequence ID" value="ORY54503.1"/>
    <property type="molecule type" value="Genomic_DNA"/>
</dbReference>
<dbReference type="PROSITE" id="PS51886">
    <property type="entry name" value="TLDC"/>
    <property type="match status" value="1"/>
</dbReference>
<organism evidence="4 5">
    <name type="scientific">Neocallimastix californiae</name>
    <dbReference type="NCBI Taxonomy" id="1754190"/>
    <lineage>
        <taxon>Eukaryota</taxon>
        <taxon>Fungi</taxon>
        <taxon>Fungi incertae sedis</taxon>
        <taxon>Chytridiomycota</taxon>
        <taxon>Chytridiomycota incertae sedis</taxon>
        <taxon>Neocallimastigomycetes</taxon>
        <taxon>Neocallimastigales</taxon>
        <taxon>Neocallimastigaceae</taxon>
        <taxon>Neocallimastix</taxon>
    </lineage>
</organism>
<dbReference type="PANTHER" id="PTHR23354">
    <property type="entry name" value="NUCLEOLAR PROTEIN 7/ESTROGEN RECEPTOR COACTIVATOR-RELATED"/>
    <property type="match status" value="1"/>
</dbReference>
<dbReference type="Gene3D" id="2.30.29.30">
    <property type="entry name" value="Pleckstrin-homology domain (PH domain)/Phosphotyrosine-binding domain (PTB)"/>
    <property type="match status" value="1"/>
</dbReference>
<dbReference type="GO" id="GO:0005085">
    <property type="term" value="F:guanyl-nucleotide exchange factor activity"/>
    <property type="evidence" value="ECO:0007669"/>
    <property type="project" value="InterPro"/>
</dbReference>
<dbReference type="InterPro" id="IPR006571">
    <property type="entry name" value="TLDc_dom"/>
</dbReference>
<evidence type="ECO:0000259" key="3">
    <source>
        <dbReference type="PROSITE" id="PS51886"/>
    </source>
</evidence>
<feature type="domain" description="TLDc" evidence="3">
    <location>
        <begin position="458"/>
        <end position="652"/>
    </location>
</feature>
<accession>A0A1Y2D5E8</accession>
<protein>
    <submittedName>
        <fullName evidence="4">TLD-domain-containing protein</fullName>
    </submittedName>
</protein>
<name>A0A1Y2D5E8_9FUNG</name>
<dbReference type="InterPro" id="IPR035899">
    <property type="entry name" value="DBL_dom_sf"/>
</dbReference>
<gene>
    <name evidence="4" type="ORF">LY90DRAFT_507525</name>
</gene>
<evidence type="ECO:0000313" key="5">
    <source>
        <dbReference type="Proteomes" id="UP000193920"/>
    </source>
</evidence>
<evidence type="ECO:0000256" key="1">
    <source>
        <dbReference type="SAM" id="MobiDB-lite"/>
    </source>
</evidence>
<sequence length="675" mass="78743">MKKKTVEIKNNTTATVETKNNTTEQVETKNETSESTETPVEDRIEKKKILFKSLWEKEYEYADVLVRMLQSFRKPLIEDVKSGNPTISMDQIETLFDGYDEILNLSWNLCGELKIIYNMYKQLKSVNLGDVFLKHVKEFDVYFKYCSRFVTANELLRDLNTNMKFRRYQNALLESTTLLKDDDYREVLRLPIYHIAEYDKILKELLENTAKYDPSYEMLEDSYEYIDELYLEMKEALKKEKKMDEILEIKKSIVNCPRSVVKPGRYLYRDFNNLIELPSHTPYRIVIFSDILLLAKWDRKMRKFVYHRVIYYKGLKVVDSVSKADPTLFSLLLLNPFTKKNFDIAPQNGRGRGRGQFAIGNNRTPPIRQMNNINNRNDSFSHALSRLFSWSFNQNITRIDLKAADVETQNQIVTLINKRISELHPPPFELLWPDPKDIYDVDIIKGIRNPVPANPDDIILDSYICNAIYHSFPKRLRIKRSLTLLYSLQNHGSSLNTFYERSNAGYGTAQVLAIKDDNDNIFGCFTAEPFKINNGFYGTGESFLFKVQKPKTLGRRKNFGIGRTRSKDSGMSDSGEAQHGEVKVFPWAKTNYLFINSNSEYVAVGSGQGKYGIWCDSQFQTGQSYPTETYHNECLAGTERFNIVNVELWTFTSQIEREFLKKRKSRFPTKFQKRS</sequence>
<evidence type="ECO:0000313" key="4">
    <source>
        <dbReference type="EMBL" id="ORY54503.1"/>
    </source>
</evidence>
<dbReference type="SUPFAM" id="SSF50729">
    <property type="entry name" value="PH domain-like"/>
    <property type="match status" value="1"/>
</dbReference>
<comment type="caution">
    <text evidence="4">The sequence shown here is derived from an EMBL/GenBank/DDBJ whole genome shotgun (WGS) entry which is preliminary data.</text>
</comment>
<dbReference type="Proteomes" id="UP000193920">
    <property type="component" value="Unassembled WGS sequence"/>
</dbReference>
<feature type="compositionally biased region" description="Low complexity" evidence="1">
    <location>
        <begin position="9"/>
        <end position="24"/>
    </location>
</feature>
<keyword evidence="5" id="KW-1185">Reference proteome</keyword>
<dbReference type="PROSITE" id="PS50010">
    <property type="entry name" value="DH_2"/>
    <property type="match status" value="1"/>
</dbReference>
<dbReference type="InterPro" id="IPR011993">
    <property type="entry name" value="PH-like_dom_sf"/>
</dbReference>
<dbReference type="InterPro" id="IPR000219">
    <property type="entry name" value="DH_dom"/>
</dbReference>
<dbReference type="Gene3D" id="1.20.900.10">
    <property type="entry name" value="Dbl homology (DH) domain"/>
    <property type="match status" value="1"/>
</dbReference>
<reference evidence="4 5" key="1">
    <citation type="submission" date="2016-08" db="EMBL/GenBank/DDBJ databases">
        <title>A Parts List for Fungal Cellulosomes Revealed by Comparative Genomics.</title>
        <authorList>
            <consortium name="DOE Joint Genome Institute"/>
            <person name="Haitjema C.H."/>
            <person name="Gilmore S.P."/>
            <person name="Henske J.K."/>
            <person name="Solomon K.V."/>
            <person name="De Groot R."/>
            <person name="Kuo A."/>
            <person name="Mondo S.J."/>
            <person name="Salamov A.A."/>
            <person name="Labutti K."/>
            <person name="Zhao Z."/>
            <person name="Chiniquy J."/>
            <person name="Barry K."/>
            <person name="Brewer H.M."/>
            <person name="Purvine S.O."/>
            <person name="Wright A.T."/>
            <person name="Boxma B."/>
            <person name="Van Alen T."/>
            <person name="Hackstein J.H."/>
            <person name="Baker S.E."/>
            <person name="Grigoriev I.V."/>
            <person name="O'Malley M.A."/>
        </authorList>
    </citation>
    <scope>NUCLEOTIDE SEQUENCE [LARGE SCALE GENOMIC DNA]</scope>
    <source>
        <strain evidence="4 5">G1</strain>
    </source>
</reference>
<feature type="domain" description="DH" evidence="2">
    <location>
        <begin position="46"/>
        <end position="236"/>
    </location>
</feature>
<dbReference type="AlphaFoldDB" id="A0A1Y2D5E8"/>
<feature type="region of interest" description="Disordered" evidence="1">
    <location>
        <begin position="1"/>
        <end position="39"/>
    </location>
</feature>
<dbReference type="SMART" id="SM00325">
    <property type="entry name" value="RhoGEF"/>
    <property type="match status" value="1"/>
</dbReference>
<dbReference type="OrthoDB" id="26679at2759"/>
<proteinExistence type="predicted"/>
<evidence type="ECO:0000259" key="2">
    <source>
        <dbReference type="PROSITE" id="PS50010"/>
    </source>
</evidence>
<dbReference type="SMART" id="SM00584">
    <property type="entry name" value="TLDc"/>
    <property type="match status" value="1"/>
</dbReference>
<dbReference type="SUPFAM" id="SSF48065">
    <property type="entry name" value="DBL homology domain (DH-domain)"/>
    <property type="match status" value="1"/>
</dbReference>
<dbReference type="Pfam" id="PF00621">
    <property type="entry name" value="RhoGEF"/>
    <property type="match status" value="1"/>
</dbReference>
<dbReference type="Pfam" id="PF07534">
    <property type="entry name" value="TLD"/>
    <property type="match status" value="1"/>
</dbReference>